<evidence type="ECO:0000313" key="14">
    <source>
        <dbReference type="EMBL" id="ANC58165.1"/>
    </source>
</evidence>
<evidence type="ECO:0000256" key="5">
    <source>
        <dbReference type="ARBA" id="ARBA00022475"/>
    </source>
</evidence>
<evidence type="ECO:0000256" key="2">
    <source>
        <dbReference type="ARBA" id="ARBA00005001"/>
    </source>
</evidence>
<evidence type="ECO:0000256" key="12">
    <source>
        <dbReference type="SAM" id="Phobius"/>
    </source>
</evidence>
<dbReference type="PANTHER" id="PTHR43867:SF5">
    <property type="entry name" value="GLUCANS BIOSYNTHESIS GLUCOSYLTRANSFERASE H"/>
    <property type="match status" value="1"/>
</dbReference>
<keyword evidence="8" id="KW-0808">Transferase</keyword>
<comment type="similarity">
    <text evidence="3">Belongs to the glycosyltransferase 2 family. OpgH subfamily.</text>
</comment>
<keyword evidence="9 12" id="KW-0812">Transmembrane</keyword>
<evidence type="ECO:0000256" key="4">
    <source>
        <dbReference type="ARBA" id="ARBA00020585"/>
    </source>
</evidence>
<dbReference type="InterPro" id="IPR050321">
    <property type="entry name" value="Glycosyltr_2/OpgH_subfam"/>
</dbReference>
<dbReference type="Gene3D" id="3.90.550.10">
    <property type="entry name" value="Spore Coat Polysaccharide Biosynthesis Protein SpsA, Chain A"/>
    <property type="match status" value="1"/>
</dbReference>
<dbReference type="EMBL" id="KU509366">
    <property type="protein sequence ID" value="ANC58165.1"/>
    <property type="molecule type" value="Genomic_DNA"/>
</dbReference>
<keyword evidence="10 12" id="KW-1133">Transmembrane helix</keyword>
<keyword evidence="6" id="KW-0997">Cell inner membrane</keyword>
<evidence type="ECO:0000256" key="6">
    <source>
        <dbReference type="ARBA" id="ARBA00022519"/>
    </source>
</evidence>
<dbReference type="GO" id="GO:0005886">
    <property type="term" value="C:plasma membrane"/>
    <property type="evidence" value="ECO:0007669"/>
    <property type="project" value="UniProtKB-SubCell"/>
</dbReference>
<evidence type="ECO:0000256" key="11">
    <source>
        <dbReference type="ARBA" id="ARBA00023136"/>
    </source>
</evidence>
<keyword evidence="11 12" id="KW-0472">Membrane</keyword>
<dbReference type="SUPFAM" id="SSF53448">
    <property type="entry name" value="Nucleotide-diphospho-sugar transferases"/>
    <property type="match status" value="1"/>
</dbReference>
<comment type="pathway">
    <text evidence="2">Glycan metabolism; osmoregulated periplasmic glucan (OPG) biosynthesis.</text>
</comment>
<dbReference type="InterPro" id="IPR001173">
    <property type="entry name" value="Glyco_trans_2-like"/>
</dbReference>
<evidence type="ECO:0000256" key="8">
    <source>
        <dbReference type="ARBA" id="ARBA00022679"/>
    </source>
</evidence>
<evidence type="ECO:0000259" key="13">
    <source>
        <dbReference type="Pfam" id="PF13632"/>
    </source>
</evidence>
<feature type="transmembrane region" description="Helical" evidence="12">
    <location>
        <begin position="48"/>
        <end position="75"/>
    </location>
</feature>
<evidence type="ECO:0000256" key="7">
    <source>
        <dbReference type="ARBA" id="ARBA00022676"/>
    </source>
</evidence>
<evidence type="ECO:0000256" key="9">
    <source>
        <dbReference type="ARBA" id="ARBA00022692"/>
    </source>
</evidence>
<dbReference type="PANTHER" id="PTHR43867">
    <property type="entry name" value="CELLULOSE SYNTHASE CATALYTIC SUBUNIT A [UDP-FORMING]"/>
    <property type="match status" value="1"/>
</dbReference>
<proteinExistence type="inferred from homology"/>
<evidence type="ECO:0000256" key="10">
    <source>
        <dbReference type="ARBA" id="ARBA00022989"/>
    </source>
</evidence>
<feature type="domain" description="Glycosyltransferase 2-like" evidence="13">
    <location>
        <begin position="198"/>
        <end position="431"/>
    </location>
</feature>
<gene>
    <name evidence="14" type="primary">mdoH</name>
</gene>
<feature type="transmembrane region" description="Helical" evidence="12">
    <location>
        <begin position="421"/>
        <end position="444"/>
    </location>
</feature>
<dbReference type="AlphaFoldDB" id="A0A1W5LCU0"/>
<reference evidence="14" key="1">
    <citation type="submission" date="2016-01" db="EMBL/GenBank/DDBJ databases">
        <title>Hydrogen oxidation by a methanotroph.</title>
        <authorList>
            <person name="Stott M.B."/>
        </authorList>
    </citation>
    <scope>NUCLEOTIDE SEQUENCE</scope>
    <source>
        <strain evidence="14">RTK17.1</strain>
    </source>
</reference>
<feature type="transmembrane region" description="Helical" evidence="12">
    <location>
        <begin position="537"/>
        <end position="562"/>
    </location>
</feature>
<dbReference type="Pfam" id="PF13632">
    <property type="entry name" value="Glyco_trans_2_3"/>
    <property type="match status" value="1"/>
</dbReference>
<dbReference type="NCBIfam" id="NF003958">
    <property type="entry name" value="PRK05454.2-1"/>
    <property type="match status" value="1"/>
</dbReference>
<dbReference type="NCBIfam" id="NF003962">
    <property type="entry name" value="PRK05454.2-5"/>
    <property type="match status" value="1"/>
</dbReference>
<organism evidence="14">
    <name type="scientific">Candidatus Methylacidiphilum infernorum</name>
    <dbReference type="NCBI Taxonomy" id="511746"/>
    <lineage>
        <taxon>Bacteria</taxon>
        <taxon>Pseudomonadati</taxon>
        <taxon>Verrucomicrobiota</taxon>
        <taxon>Methylacidiphilae</taxon>
        <taxon>Methylacidiphilales</taxon>
        <taxon>Methylacidiphilaceae</taxon>
        <taxon>Methylacidiphilum (ex Ratnadevi et al. 2023)</taxon>
    </lineage>
</organism>
<dbReference type="GO" id="GO:0016758">
    <property type="term" value="F:hexosyltransferase activity"/>
    <property type="evidence" value="ECO:0007669"/>
    <property type="project" value="TreeGrafter"/>
</dbReference>
<dbReference type="InterPro" id="IPR029044">
    <property type="entry name" value="Nucleotide-diphossugar_trans"/>
</dbReference>
<evidence type="ECO:0000256" key="1">
    <source>
        <dbReference type="ARBA" id="ARBA00004429"/>
    </source>
</evidence>
<evidence type="ECO:0000256" key="3">
    <source>
        <dbReference type="ARBA" id="ARBA00009337"/>
    </source>
</evidence>
<accession>A0A1W5LCU0</accession>
<comment type="subcellular location">
    <subcellularLocation>
        <location evidence="1">Cell inner membrane</location>
        <topology evidence="1">Multi-pass membrane protein</topology>
    </subcellularLocation>
</comment>
<keyword evidence="5" id="KW-1003">Cell membrane</keyword>
<protein>
    <recommendedName>
        <fullName evidence="4">Glucans biosynthesis glucosyltransferase H</fullName>
    </recommendedName>
</protein>
<name>A0A1W5LCU0_9BACT</name>
<sequence length="703" mass="80264">MRKLGSWESTALRRRFLLFLLVVVPTVIASEFMAEILPYKGSQLLEQAIIVVFGILFGWISVGLWTAIAGFMVLIRTRPSFSETLLDTKACPFSAGMKVAVVMPVYCEEPRRFCSGIEAMYRSIEERGKIGFFDFFILSDSDNPDSQVEEEISWANLCRKLGGVGKIFYRIRKVRLKKKSGNIAEFFRRWGSYYKYMIVLDADSLMGGKTLVRLVEIMESHPEVGLIQTVPKAISSRSLYARIEQFSSHLLGSLFAAGIYYWQLGDGQYWGHNAIIRVEPFMKYCGLPKLSTVLPWGGEILSHDFVESALLRKSGYSVWLAYDLEESYEEIPPTLIDSLKRDRRWCQGNLQHLRLIFSKGLFVFNRFLFLNGVMAYGSAFLWGSFLVLTTLEMLINRLIVPNYFPHGLSLFPRWPVFHFQWAVLLFSVTLLILFLPKLLGVFLICLRKELNQFGGLKALLSSVFLEILFSTVTAPIKAHFHGLFIIAAFLGKKVSWGKQLRQGAEISWKEGFYHFFPATVTGVGLGVGSYLLSPSSFWWLIPLVFSLSLSIPLSVISSRVLWGEKAKEMRLFLTPPETTQLPITALFEKALAGSQSYLKRPLPLFGFRSAVVDPFVHALHLAILGLSRCKKQSRELIEWKEKLIQEAILKGPDCLSLFEKKAILWDPYSMECLHKKIWTADRRLTEPWGIDFEQEAERIKKQC</sequence>
<feature type="transmembrane region" description="Helical" evidence="12">
    <location>
        <begin position="511"/>
        <end position="531"/>
    </location>
</feature>
<dbReference type="CDD" id="cd04191">
    <property type="entry name" value="Glucan_BSP_MdoH"/>
    <property type="match status" value="1"/>
</dbReference>
<keyword evidence="7" id="KW-0328">Glycosyltransferase</keyword>